<feature type="domain" description="HTH marR-type" evidence="4">
    <location>
        <begin position="66"/>
        <end position="120"/>
    </location>
</feature>
<evidence type="ECO:0000256" key="2">
    <source>
        <dbReference type="ARBA" id="ARBA00023125"/>
    </source>
</evidence>
<protein>
    <submittedName>
        <fullName evidence="5">Transcriptional regulator</fullName>
    </submittedName>
</protein>
<dbReference type="InterPro" id="IPR052362">
    <property type="entry name" value="HTH-GbsR_regulator"/>
</dbReference>
<dbReference type="Pfam" id="PF12802">
    <property type="entry name" value="MarR_2"/>
    <property type="match status" value="1"/>
</dbReference>
<dbReference type="KEGG" id="bsed:DN745_14925"/>
<name>A0A2Z4FNJ3_9DELT</name>
<dbReference type="OrthoDB" id="5514564at2"/>
<keyword evidence="6" id="KW-1185">Reference proteome</keyword>
<evidence type="ECO:0000313" key="6">
    <source>
        <dbReference type="Proteomes" id="UP000249799"/>
    </source>
</evidence>
<evidence type="ECO:0000259" key="4">
    <source>
        <dbReference type="Pfam" id="PF12802"/>
    </source>
</evidence>
<keyword evidence="1" id="KW-0805">Transcription regulation</keyword>
<dbReference type="PANTHER" id="PTHR38465">
    <property type="entry name" value="HTH-TYPE TRANSCRIPTIONAL REGULATOR MJ1563-RELATED"/>
    <property type="match status" value="1"/>
</dbReference>
<dbReference type="InterPro" id="IPR036388">
    <property type="entry name" value="WH-like_DNA-bd_sf"/>
</dbReference>
<dbReference type="InterPro" id="IPR036390">
    <property type="entry name" value="WH_DNA-bd_sf"/>
</dbReference>
<proteinExistence type="predicted"/>
<dbReference type="PANTHER" id="PTHR38465:SF1">
    <property type="entry name" value="HTH-TYPE TRANSCRIPTIONAL REGULATOR MJ1563-RELATED"/>
    <property type="match status" value="1"/>
</dbReference>
<reference evidence="5 6" key="1">
    <citation type="submission" date="2018-06" db="EMBL/GenBank/DDBJ databases">
        <title>Lujinxingia sediminis gen. nov. sp. nov., a new facultative anaerobic member of the class Deltaproteobacteria, and proposal of Lujinxingaceae fam. nov.</title>
        <authorList>
            <person name="Guo L.-Y."/>
            <person name="Li C.-M."/>
            <person name="Wang S."/>
            <person name="Du Z.-J."/>
        </authorList>
    </citation>
    <scope>NUCLEOTIDE SEQUENCE [LARGE SCALE GENOMIC DNA]</scope>
    <source>
        <strain evidence="5 6">FA350</strain>
    </source>
</reference>
<dbReference type="Gene3D" id="1.10.10.10">
    <property type="entry name" value="Winged helix-like DNA-binding domain superfamily/Winged helix DNA-binding domain"/>
    <property type="match status" value="1"/>
</dbReference>
<evidence type="ECO:0000313" key="5">
    <source>
        <dbReference type="EMBL" id="AWV90549.1"/>
    </source>
</evidence>
<dbReference type="AlphaFoldDB" id="A0A2Z4FNJ3"/>
<dbReference type="InterPro" id="IPR000835">
    <property type="entry name" value="HTH_MarR-typ"/>
</dbReference>
<dbReference type="EMBL" id="CP030032">
    <property type="protein sequence ID" value="AWV90549.1"/>
    <property type="molecule type" value="Genomic_DNA"/>
</dbReference>
<keyword evidence="2" id="KW-0238">DNA-binding</keyword>
<accession>A0A2Z4FNJ3</accession>
<dbReference type="InterPro" id="IPR011991">
    <property type="entry name" value="ArsR-like_HTH"/>
</dbReference>
<evidence type="ECO:0000256" key="3">
    <source>
        <dbReference type="ARBA" id="ARBA00023163"/>
    </source>
</evidence>
<keyword evidence="3" id="KW-0804">Transcription</keyword>
<evidence type="ECO:0000256" key="1">
    <source>
        <dbReference type="ARBA" id="ARBA00023015"/>
    </source>
</evidence>
<dbReference type="SUPFAM" id="SSF46785">
    <property type="entry name" value="Winged helix' DNA-binding domain"/>
    <property type="match status" value="1"/>
</dbReference>
<dbReference type="Proteomes" id="UP000249799">
    <property type="component" value="Chromosome"/>
</dbReference>
<sequence>MLIMSTGVFYSWPPRHRVAKPHSFETIEMHGYTYRDSPEDDIDFPALDRWEALAINAVGRVIEFWGFKRNHGHAWCLLYLRGEPMSAADLQRELGLSKGAVSMISRDLEAWGVAHRVQVPQSKVRHFVAEVDFLQMLRRVIQARELSLVVRVRDDLKDALYFAREQEVDPARLKRVRGMLRLADMMTDALSFFLKTLHLDFSEADDLLEDTGDTAPSA</sequence>
<organism evidence="5 6">
    <name type="scientific">Bradymonas sediminis</name>
    <dbReference type="NCBI Taxonomy" id="1548548"/>
    <lineage>
        <taxon>Bacteria</taxon>
        <taxon>Deltaproteobacteria</taxon>
        <taxon>Bradymonadales</taxon>
        <taxon>Bradymonadaceae</taxon>
        <taxon>Bradymonas</taxon>
    </lineage>
</organism>
<gene>
    <name evidence="5" type="ORF">DN745_14925</name>
</gene>
<dbReference type="GO" id="GO:0003677">
    <property type="term" value="F:DNA binding"/>
    <property type="evidence" value="ECO:0007669"/>
    <property type="project" value="UniProtKB-KW"/>
</dbReference>
<dbReference type="CDD" id="cd00090">
    <property type="entry name" value="HTH_ARSR"/>
    <property type="match status" value="1"/>
</dbReference>